<dbReference type="STRING" id="1433126.BN938_0782"/>
<protein>
    <submittedName>
        <fullName evidence="3">Putative polyvinylalcohol dehydrogenase</fullName>
    </submittedName>
</protein>
<feature type="chain" id="PRO_5001586119" evidence="1">
    <location>
        <begin position="24"/>
        <end position="405"/>
    </location>
</feature>
<evidence type="ECO:0000256" key="1">
    <source>
        <dbReference type="SAM" id="SignalP"/>
    </source>
</evidence>
<name>A0A060R6W5_9BACT</name>
<accession>A0A060R6W5</accession>
<dbReference type="EMBL" id="HG934468">
    <property type="protein sequence ID" value="CDN30886.1"/>
    <property type="molecule type" value="Genomic_DNA"/>
</dbReference>
<organism evidence="3 4">
    <name type="scientific">Mucinivorans hirudinis</name>
    <dbReference type="NCBI Taxonomy" id="1433126"/>
    <lineage>
        <taxon>Bacteria</taxon>
        <taxon>Pseudomonadati</taxon>
        <taxon>Bacteroidota</taxon>
        <taxon>Bacteroidia</taxon>
        <taxon>Bacteroidales</taxon>
        <taxon>Rikenellaceae</taxon>
        <taxon>Mucinivorans</taxon>
    </lineage>
</organism>
<dbReference type="InterPro" id="IPR011047">
    <property type="entry name" value="Quinoprotein_ADH-like_sf"/>
</dbReference>
<evidence type="ECO:0000259" key="2">
    <source>
        <dbReference type="Pfam" id="PF13360"/>
    </source>
</evidence>
<dbReference type="PANTHER" id="PTHR34512">
    <property type="entry name" value="CELL SURFACE PROTEIN"/>
    <property type="match status" value="1"/>
</dbReference>
<dbReference type="HOGENOM" id="CLU_027480_2_2_10"/>
<feature type="domain" description="Pyrrolo-quinoline quinone repeat" evidence="2">
    <location>
        <begin position="84"/>
        <end position="328"/>
    </location>
</feature>
<dbReference type="SUPFAM" id="SSF50998">
    <property type="entry name" value="Quinoprotein alcohol dehydrogenase-like"/>
    <property type="match status" value="1"/>
</dbReference>
<gene>
    <name evidence="3" type="ORF">BN938_0782</name>
</gene>
<dbReference type="InterPro" id="IPR018391">
    <property type="entry name" value="PQQ_b-propeller_rpt"/>
</dbReference>
<dbReference type="KEGG" id="rbc:BN938_0782"/>
<keyword evidence="1" id="KW-0732">Signal</keyword>
<reference evidence="3 4" key="1">
    <citation type="journal article" date="2015" name="Genome Announc.">
        <title>Complete Genome Sequence of the Novel Leech Symbiont Mucinivorans hirudinis M3T.</title>
        <authorList>
            <person name="Nelson M.C."/>
            <person name="Bomar L."/>
            <person name="Graf J."/>
        </authorList>
    </citation>
    <scope>NUCLEOTIDE SEQUENCE [LARGE SCALE GENOMIC DNA]</scope>
    <source>
        <strain evidence="4">M3</strain>
    </source>
</reference>
<dbReference type="eggNOG" id="COG1520">
    <property type="taxonomic scope" value="Bacteria"/>
</dbReference>
<keyword evidence="4" id="KW-1185">Reference proteome</keyword>
<proteinExistence type="predicted"/>
<dbReference type="InterPro" id="IPR002372">
    <property type="entry name" value="PQQ_rpt_dom"/>
</dbReference>
<evidence type="ECO:0000313" key="3">
    <source>
        <dbReference type="EMBL" id="CDN30886.1"/>
    </source>
</evidence>
<dbReference type="SMART" id="SM00564">
    <property type="entry name" value="PQQ"/>
    <property type="match status" value="4"/>
</dbReference>
<dbReference type="Proteomes" id="UP000027616">
    <property type="component" value="Chromosome I"/>
</dbReference>
<dbReference type="Pfam" id="PF13360">
    <property type="entry name" value="PQQ_2"/>
    <property type="match status" value="1"/>
</dbReference>
<dbReference type="AlphaFoldDB" id="A0A060R6W5"/>
<evidence type="ECO:0000313" key="4">
    <source>
        <dbReference type="Proteomes" id="UP000027616"/>
    </source>
</evidence>
<dbReference type="Gene3D" id="2.130.10.10">
    <property type="entry name" value="YVTN repeat-like/Quinoprotein amine dehydrogenase"/>
    <property type="match status" value="1"/>
</dbReference>
<sequence length="405" mass="44586">MLAQMRLSIFIMAATLFGGVATAQSVEWRGNRTGVYNNEKGLLKKWEQGGAKLLWHFDGLDEGHSSVAIAGDKIYVTGMSGDEGFIYVLDKTGKLLHKKGYGKEWAASYNGTRGTVTIDNGRLHVVSGMGEVYCFDANTLEGIWQKNLVKDFAAENITWGICESPLVVKDMVIVTPGGKDCSVVALNKFSGATVWKAASVGDLSAYCSPIYVEDVQVPQIITMMGKHIVGVDVKTGELLWNYEWINKYDVHANTPIYDKGMLLCTSGYGKGSVMLRLTSGARGVEKVWELADIDNRIGAMVKVGDYVYGSGDMNKFWFCVDWKTGTIKYKEKALPIGVTIAADGMLYCYSDRGDMALVPINPEKFEIVSRFPIEMGTAQHWAHPVINDGVMYVRHGNTLMAYAVK</sequence>
<feature type="signal peptide" evidence="1">
    <location>
        <begin position="1"/>
        <end position="23"/>
    </location>
</feature>
<dbReference type="InterPro" id="IPR015943">
    <property type="entry name" value="WD40/YVTN_repeat-like_dom_sf"/>
</dbReference>
<dbReference type="PANTHER" id="PTHR34512:SF30">
    <property type="entry name" value="OUTER MEMBRANE PROTEIN ASSEMBLY FACTOR BAMB"/>
    <property type="match status" value="1"/>
</dbReference>